<gene>
    <name evidence="1" type="ORF">R1flu_010526</name>
</gene>
<dbReference type="EMBL" id="JBHFFA010000002">
    <property type="protein sequence ID" value="KAL2642939.1"/>
    <property type="molecule type" value="Genomic_DNA"/>
</dbReference>
<keyword evidence="2" id="KW-1185">Reference proteome</keyword>
<dbReference type="Proteomes" id="UP001605036">
    <property type="component" value="Unassembled WGS sequence"/>
</dbReference>
<protein>
    <submittedName>
        <fullName evidence="1">Uncharacterized protein</fullName>
    </submittedName>
</protein>
<evidence type="ECO:0000313" key="2">
    <source>
        <dbReference type="Proteomes" id="UP001605036"/>
    </source>
</evidence>
<comment type="caution">
    <text evidence="1">The sequence shown here is derived from an EMBL/GenBank/DDBJ whole genome shotgun (WGS) entry which is preliminary data.</text>
</comment>
<accession>A0ABD1Z6B5</accession>
<name>A0ABD1Z6B5_9MARC</name>
<evidence type="ECO:0000313" key="1">
    <source>
        <dbReference type="EMBL" id="KAL2642939.1"/>
    </source>
</evidence>
<dbReference type="AlphaFoldDB" id="A0ABD1Z6B5"/>
<proteinExistence type="predicted"/>
<reference evidence="1 2" key="1">
    <citation type="submission" date="2024-09" db="EMBL/GenBank/DDBJ databases">
        <title>Chromosome-scale assembly of Riccia fluitans.</title>
        <authorList>
            <person name="Paukszto L."/>
            <person name="Sawicki J."/>
            <person name="Karawczyk K."/>
            <person name="Piernik-Szablinska J."/>
            <person name="Szczecinska M."/>
            <person name="Mazdziarz M."/>
        </authorList>
    </citation>
    <scope>NUCLEOTIDE SEQUENCE [LARGE SCALE GENOMIC DNA]</scope>
    <source>
        <strain evidence="1">Rf_01</strain>
        <tissue evidence="1">Aerial parts of the thallus</tissue>
    </source>
</reference>
<sequence length="77" mass="8351">MLVVNVTPKVVANSSNRCINNLNSNINSLNSNNLDLSKVGVCLVLAIIASSEVTRLEIVGRSKLTWQASKQAEWPTI</sequence>
<organism evidence="1 2">
    <name type="scientific">Riccia fluitans</name>
    <dbReference type="NCBI Taxonomy" id="41844"/>
    <lineage>
        <taxon>Eukaryota</taxon>
        <taxon>Viridiplantae</taxon>
        <taxon>Streptophyta</taxon>
        <taxon>Embryophyta</taxon>
        <taxon>Marchantiophyta</taxon>
        <taxon>Marchantiopsida</taxon>
        <taxon>Marchantiidae</taxon>
        <taxon>Marchantiales</taxon>
        <taxon>Ricciaceae</taxon>
        <taxon>Riccia</taxon>
    </lineage>
</organism>